<dbReference type="Proteomes" id="UP000054010">
    <property type="component" value="Unassembled WGS sequence"/>
</dbReference>
<reference evidence="2 3" key="1">
    <citation type="journal article" date="2011" name="J. Bacteriol.">
        <title>Draft genome sequence of the anoxygenic filamentous phototrophic bacterium Oscillochloris trichoides subsp. DG-6.</title>
        <authorList>
            <person name="Kuznetsov B.B."/>
            <person name="Ivanovsky R.N."/>
            <person name="Keppen O.I."/>
            <person name="Sukhacheva M.V."/>
            <person name="Bumazhkin B.K."/>
            <person name="Patutina E.O."/>
            <person name="Beletsky A.V."/>
            <person name="Mardanov A.V."/>
            <person name="Baslerov R.V."/>
            <person name="Panteleeva A.N."/>
            <person name="Kolganova T.V."/>
            <person name="Ravin N.V."/>
            <person name="Skryabin K.G."/>
        </authorList>
    </citation>
    <scope>NUCLEOTIDE SEQUENCE [LARGE SCALE GENOMIC DNA]</scope>
    <source>
        <strain evidence="2 3">DG-6</strain>
    </source>
</reference>
<dbReference type="eggNOG" id="COG5479">
    <property type="taxonomic scope" value="Bacteria"/>
</dbReference>
<feature type="transmembrane region" description="Helical" evidence="1">
    <location>
        <begin position="418"/>
        <end position="435"/>
    </location>
</feature>
<feature type="transmembrane region" description="Helical" evidence="1">
    <location>
        <begin position="297"/>
        <end position="317"/>
    </location>
</feature>
<evidence type="ECO:0000313" key="2">
    <source>
        <dbReference type="EMBL" id="EFO81826.1"/>
    </source>
</evidence>
<dbReference type="AlphaFoldDB" id="E1IA72"/>
<feature type="transmembrane region" description="Helical" evidence="1">
    <location>
        <begin position="272"/>
        <end position="290"/>
    </location>
</feature>
<keyword evidence="1" id="KW-0472">Membrane</keyword>
<feature type="transmembrane region" description="Helical" evidence="1">
    <location>
        <begin position="95"/>
        <end position="115"/>
    </location>
</feature>
<keyword evidence="3" id="KW-1185">Reference proteome</keyword>
<evidence type="ECO:0000313" key="3">
    <source>
        <dbReference type="Proteomes" id="UP000054010"/>
    </source>
</evidence>
<name>E1IA72_9CHLR</name>
<feature type="transmembrane region" description="Helical" evidence="1">
    <location>
        <begin position="323"/>
        <end position="341"/>
    </location>
</feature>
<proteinExistence type="predicted"/>
<organism evidence="2 3">
    <name type="scientific">Oscillochloris trichoides DG-6</name>
    <dbReference type="NCBI Taxonomy" id="765420"/>
    <lineage>
        <taxon>Bacteria</taxon>
        <taxon>Bacillati</taxon>
        <taxon>Chloroflexota</taxon>
        <taxon>Chloroflexia</taxon>
        <taxon>Chloroflexales</taxon>
        <taxon>Chloroflexineae</taxon>
        <taxon>Oscillochloridaceae</taxon>
        <taxon>Oscillochloris</taxon>
    </lineage>
</organism>
<evidence type="ECO:0000256" key="1">
    <source>
        <dbReference type="SAM" id="Phobius"/>
    </source>
</evidence>
<protein>
    <submittedName>
        <fullName evidence="2">Uncharacterized protein</fullName>
    </submittedName>
</protein>
<sequence>MRTALRGLQIILALLLLTYLLYFADHVRLLFGFAFPLDYGEGPLLAQVERLRTGVPIWHLYADPTSPPFLIINYPPLYLLLATALSYLTGSVLLAGRLISFCAALAAVLALVRLARPTPASSQRESALLALGLSLLLLCVPVIREWAALMRVDMLGLALGLWAVVALGSPAAPRRPLLAGVLLLASLFTKPSLLAAPVAVLGWLLWDRVRSREQSWRPLLLVLAPLLLGGGLLFGLLQWASGGWFALHVVAANANQWQPDLAWGFWQQQLRLRWPLGLAALVLLLFTPVLRTSPAPLLYCLGALVSAVGVGKVGAYSNYFFELYAGLIWIVARGLVAAHLVSGSEGVSHRHSVTEGIGGTPYQPQRTQRYAEGWVLRSLWVQPLVLSLRSSASSVVKNRGGTPAAWIRGQDARASRGFLAPATYLLLILSLLYYPPLWDPLLPRQAGLLNPSPPRLIVGRYGLWDDARREADLLAAFARVDAALGAEVRAAGQIFTDMPGMAAAFGAESRMQVFETRQLLDQGLADQSPLLAELAAGRPPLALIDYLGNWLTPQIVDLLRHRYAQDGSRGTFDLYRPVDVGPLQTLDPPVLLADLRLRRYALAAPLSAAYEPGELLILNLGWERGTTLPPADLRVRLFLTTPDGTPLLESALPLLYAAFPPAQWPSGVEVQHLQTLALPPELPPGRYGLALVLGEDPPLALTTLEVQAAGGHYFEATDYFVPAPMMQAWAELGALERLGLPLTPVVPFAWGRLQCFELGCLEWRAGAISLRPLGQQLYLGETMRATGCPAVTMDDGICAGFAGLVEQHGASLGAGVSGEFERYGWTVQWSAYARLERWEARNAQGLGRLGEESLRLAPGMRYRWPVGGEE</sequence>
<feature type="transmembrane region" description="Helical" evidence="1">
    <location>
        <begin position="69"/>
        <end position="88"/>
    </location>
</feature>
<comment type="caution">
    <text evidence="2">The sequence shown here is derived from an EMBL/GenBank/DDBJ whole genome shotgun (WGS) entry which is preliminary data.</text>
</comment>
<dbReference type="HOGENOM" id="CLU_351503_0_0_0"/>
<keyword evidence="1" id="KW-1133">Transmembrane helix</keyword>
<dbReference type="OrthoDB" id="138314at2"/>
<gene>
    <name evidence="2" type="ORF">OSCT_0223</name>
</gene>
<keyword evidence="1" id="KW-0812">Transmembrane</keyword>
<feature type="transmembrane region" description="Helical" evidence="1">
    <location>
        <begin position="127"/>
        <end position="143"/>
    </location>
</feature>
<feature type="transmembrane region" description="Helical" evidence="1">
    <location>
        <begin position="155"/>
        <end position="172"/>
    </location>
</feature>
<dbReference type="EMBL" id="ADVR01000004">
    <property type="protein sequence ID" value="EFO81826.1"/>
    <property type="molecule type" value="Genomic_DNA"/>
</dbReference>
<feature type="transmembrane region" description="Helical" evidence="1">
    <location>
        <begin position="218"/>
        <end position="240"/>
    </location>
</feature>
<feature type="transmembrane region" description="Helical" evidence="1">
    <location>
        <begin position="178"/>
        <end position="206"/>
    </location>
</feature>
<accession>E1IA72</accession>